<keyword evidence="4" id="KW-0805">Transcription regulation</keyword>
<dbReference type="SUPFAM" id="SSF50118">
    <property type="entry name" value="Cell growth inhibitor/plasmid maintenance toxic component"/>
    <property type="match status" value="1"/>
</dbReference>
<sequence length="59" mass="6520">MRFLDVCLNPSAQGREDHPVPFLLVVQSDFVQVQRSRVVVPLVRAGAVGTVTARLMPVF</sequence>
<evidence type="ECO:0000313" key="8">
    <source>
        <dbReference type="EMBL" id="QQP91624.1"/>
    </source>
</evidence>
<dbReference type="InterPro" id="IPR002712">
    <property type="entry name" value="CcdB"/>
</dbReference>
<evidence type="ECO:0000256" key="7">
    <source>
        <dbReference type="ARBA" id="ARBA00033135"/>
    </source>
</evidence>
<organism evidence="8 9">
    <name type="scientific">Skermanella cutis</name>
    <dbReference type="NCBI Taxonomy" id="2775420"/>
    <lineage>
        <taxon>Bacteria</taxon>
        <taxon>Pseudomonadati</taxon>
        <taxon>Pseudomonadota</taxon>
        <taxon>Alphaproteobacteria</taxon>
        <taxon>Rhodospirillales</taxon>
        <taxon>Azospirillaceae</taxon>
        <taxon>Skermanella</taxon>
    </lineage>
</organism>
<dbReference type="Gene3D" id="2.30.30.110">
    <property type="match status" value="1"/>
</dbReference>
<reference evidence="8" key="1">
    <citation type="submission" date="2021-02" db="EMBL/GenBank/DDBJ databases">
        <title>Skermanella TT6 skin isolate.</title>
        <authorList>
            <person name="Lee K."/>
            <person name="Ganzorig M."/>
        </authorList>
    </citation>
    <scope>NUCLEOTIDE SEQUENCE</scope>
    <source>
        <strain evidence="8">TT6</strain>
    </source>
</reference>
<dbReference type="EMBL" id="CP067420">
    <property type="protein sequence ID" value="QQP91624.1"/>
    <property type="molecule type" value="Genomic_DNA"/>
</dbReference>
<evidence type="ECO:0000256" key="6">
    <source>
        <dbReference type="ARBA" id="ARBA00029628"/>
    </source>
</evidence>
<evidence type="ECO:0000256" key="4">
    <source>
        <dbReference type="ARBA" id="ARBA00023015"/>
    </source>
</evidence>
<evidence type="ECO:0000256" key="5">
    <source>
        <dbReference type="ARBA" id="ARBA00023163"/>
    </source>
</evidence>
<evidence type="ECO:0000256" key="3">
    <source>
        <dbReference type="ARBA" id="ARBA00022491"/>
    </source>
</evidence>
<proteinExistence type="inferred from homology"/>
<accession>A0ABX7BBV6</accession>
<gene>
    <name evidence="8" type="ORF">IGS68_10620</name>
</gene>
<keyword evidence="3" id="KW-0678">Repressor</keyword>
<evidence type="ECO:0000256" key="2">
    <source>
        <dbReference type="ARBA" id="ARBA00015075"/>
    </source>
</evidence>
<dbReference type="InterPro" id="IPR011067">
    <property type="entry name" value="Plasmid_toxin/cell-grow_inhib"/>
</dbReference>
<evidence type="ECO:0000313" key="9">
    <source>
        <dbReference type="Proteomes" id="UP000595197"/>
    </source>
</evidence>
<dbReference type="Pfam" id="PF01845">
    <property type="entry name" value="CcdB"/>
    <property type="match status" value="1"/>
</dbReference>
<dbReference type="Proteomes" id="UP000595197">
    <property type="component" value="Chromosome"/>
</dbReference>
<protein>
    <recommendedName>
        <fullName evidence="2">Toxin CcdB</fullName>
    </recommendedName>
    <alternativeName>
        <fullName evidence="7">Cytotoxic protein CcdB</fullName>
    </alternativeName>
    <alternativeName>
        <fullName evidence="6">Protein LetD</fullName>
    </alternativeName>
</protein>
<keyword evidence="5" id="KW-0804">Transcription</keyword>
<name>A0ABX7BBV6_9PROT</name>
<comment type="similarity">
    <text evidence="1">Belongs to the CcdB toxin family.</text>
</comment>
<evidence type="ECO:0000256" key="1">
    <source>
        <dbReference type="ARBA" id="ARBA00005230"/>
    </source>
</evidence>
<keyword evidence="9" id="KW-1185">Reference proteome</keyword>